<dbReference type="Gene3D" id="3.30.420.40">
    <property type="match status" value="2"/>
</dbReference>
<dbReference type="InterPro" id="IPR000577">
    <property type="entry name" value="Carb_kinase_FGGY"/>
</dbReference>
<dbReference type="SUPFAM" id="SSF53067">
    <property type="entry name" value="Actin-like ATPase domain"/>
    <property type="match status" value="2"/>
</dbReference>
<proteinExistence type="inferred from homology"/>
<dbReference type="InterPro" id="IPR018484">
    <property type="entry name" value="FGGY_N"/>
</dbReference>
<dbReference type="Proteomes" id="UP001470230">
    <property type="component" value="Unassembled WGS sequence"/>
</dbReference>
<keyword evidence="3" id="KW-0418">Kinase</keyword>
<protein>
    <recommendedName>
        <fullName evidence="8">Carbohydrate kinase FGGY N-terminal domain-containing protein</fullName>
    </recommendedName>
</protein>
<dbReference type="PIRSF" id="PIRSF000538">
    <property type="entry name" value="GlpK"/>
    <property type="match status" value="1"/>
</dbReference>
<sequence>MALYLGIDIGTTSIASVIIDKSDLSTKSVYSTIPNSYIRNEEGFAEQDVNTILLTIDHLMSQHPANLLHQVKGIGVAGQMHGILLWNKTTKVHSNLITWQDMRASTQGILTELQKKPNCSGLRDGFGFTSLATLYYNQKNNIKHNEDEIFDIQKNNYNCCGTIMDYLVWMLTGCPEECFIDYTNAASWGLFDISKNEWDREAIKSLGIDYNILPKVRKPGSVAGELCSEYREKYHIDSTQSSIFVKCAIGDNQASVVATGKKYNEEIYVTFGTGTQLSIVIDKEQSTKLEESIKYELRPFPFDKLLIVTAPLSGGHTWVLLKNMTKDLLKKFDTFSDFSDSQVFEKLDELALAEINSVDLPQVLPHFSGERWDPYCRGSINNLTPYNFTIEKIAAATLIGMALNLKDNIPIQCFENHNVIVGNGTFIRKSEALRKVIEKVFGLPLVMTNIAEEAATGAAVLASM</sequence>
<dbReference type="Pfam" id="PF02782">
    <property type="entry name" value="FGGY_C"/>
    <property type="match status" value="1"/>
</dbReference>
<dbReference type="CDD" id="cd07777">
    <property type="entry name" value="ASKHA_NBD_FGGY_SHK"/>
    <property type="match status" value="1"/>
</dbReference>
<feature type="domain" description="Carbohydrate kinase FGGY C-terminal" evidence="5">
    <location>
        <begin position="335"/>
        <end position="464"/>
    </location>
</feature>
<dbReference type="EMBL" id="JAPFFF010000004">
    <property type="protein sequence ID" value="KAK8891035.1"/>
    <property type="molecule type" value="Genomic_DNA"/>
</dbReference>
<comment type="caution">
    <text evidence="6">The sequence shown here is derived from an EMBL/GenBank/DDBJ whole genome shotgun (WGS) entry which is preliminary data.</text>
</comment>
<organism evidence="6 7">
    <name type="scientific">Tritrichomonas musculus</name>
    <dbReference type="NCBI Taxonomy" id="1915356"/>
    <lineage>
        <taxon>Eukaryota</taxon>
        <taxon>Metamonada</taxon>
        <taxon>Parabasalia</taxon>
        <taxon>Tritrichomonadida</taxon>
        <taxon>Tritrichomonadidae</taxon>
        <taxon>Tritrichomonas</taxon>
    </lineage>
</organism>
<evidence type="ECO:0000256" key="1">
    <source>
        <dbReference type="ARBA" id="ARBA00009156"/>
    </source>
</evidence>
<keyword evidence="2" id="KW-0808">Transferase</keyword>
<evidence type="ECO:0000259" key="4">
    <source>
        <dbReference type="Pfam" id="PF00370"/>
    </source>
</evidence>
<reference evidence="6 7" key="1">
    <citation type="submission" date="2024-04" db="EMBL/GenBank/DDBJ databases">
        <title>Tritrichomonas musculus Genome.</title>
        <authorList>
            <person name="Alves-Ferreira E."/>
            <person name="Grigg M."/>
            <person name="Lorenzi H."/>
            <person name="Galac M."/>
        </authorList>
    </citation>
    <scope>NUCLEOTIDE SEQUENCE [LARGE SCALE GENOMIC DNA]</scope>
    <source>
        <strain evidence="6 7">EAF2021</strain>
    </source>
</reference>
<name>A0ABR2KM31_9EUKA</name>
<gene>
    <name evidence="6" type="ORF">M9Y10_028238</name>
</gene>
<keyword evidence="7" id="KW-1185">Reference proteome</keyword>
<evidence type="ECO:0000313" key="6">
    <source>
        <dbReference type="EMBL" id="KAK8891035.1"/>
    </source>
</evidence>
<feature type="domain" description="Carbohydrate kinase FGGY N-terminal" evidence="4">
    <location>
        <begin position="3"/>
        <end position="257"/>
    </location>
</feature>
<evidence type="ECO:0008006" key="8">
    <source>
        <dbReference type="Google" id="ProtNLM"/>
    </source>
</evidence>
<dbReference type="InterPro" id="IPR018485">
    <property type="entry name" value="FGGY_C"/>
</dbReference>
<dbReference type="PANTHER" id="PTHR10196:SF67">
    <property type="entry name" value="SEDOHEPTULOKINASE"/>
    <property type="match status" value="1"/>
</dbReference>
<dbReference type="Pfam" id="PF00370">
    <property type="entry name" value="FGGY_N"/>
    <property type="match status" value="1"/>
</dbReference>
<evidence type="ECO:0000259" key="5">
    <source>
        <dbReference type="Pfam" id="PF02782"/>
    </source>
</evidence>
<comment type="similarity">
    <text evidence="1">Belongs to the FGGY kinase family.</text>
</comment>
<dbReference type="PANTHER" id="PTHR10196">
    <property type="entry name" value="SUGAR KINASE"/>
    <property type="match status" value="1"/>
</dbReference>
<evidence type="ECO:0000256" key="2">
    <source>
        <dbReference type="ARBA" id="ARBA00022679"/>
    </source>
</evidence>
<evidence type="ECO:0000313" key="7">
    <source>
        <dbReference type="Proteomes" id="UP001470230"/>
    </source>
</evidence>
<evidence type="ECO:0000256" key="3">
    <source>
        <dbReference type="ARBA" id="ARBA00022777"/>
    </source>
</evidence>
<accession>A0ABR2KM31</accession>
<dbReference type="InterPro" id="IPR043129">
    <property type="entry name" value="ATPase_NBD"/>
</dbReference>